<comment type="caution">
    <text evidence="2">The sequence shown here is derived from an EMBL/GenBank/DDBJ whole genome shotgun (WGS) entry which is preliminary data.</text>
</comment>
<evidence type="ECO:0000256" key="1">
    <source>
        <dbReference type="SAM" id="Phobius"/>
    </source>
</evidence>
<dbReference type="Proteomes" id="UP001283361">
    <property type="component" value="Unassembled WGS sequence"/>
</dbReference>
<keyword evidence="1" id="KW-0812">Transmembrane</keyword>
<evidence type="ECO:0000313" key="3">
    <source>
        <dbReference type="Proteomes" id="UP001283361"/>
    </source>
</evidence>
<keyword evidence="1" id="KW-0472">Membrane</keyword>
<keyword evidence="1" id="KW-1133">Transmembrane helix</keyword>
<keyword evidence="3" id="KW-1185">Reference proteome</keyword>
<name>A0AAE0XNJ3_9GAST</name>
<reference evidence="2" key="1">
    <citation type="journal article" date="2023" name="G3 (Bethesda)">
        <title>A reference genome for the long-term kleptoplast-retaining sea slug Elysia crispata morphotype clarki.</title>
        <authorList>
            <person name="Eastman K.E."/>
            <person name="Pendleton A.L."/>
            <person name="Shaikh M.A."/>
            <person name="Suttiyut T."/>
            <person name="Ogas R."/>
            <person name="Tomko P."/>
            <person name="Gavelis G."/>
            <person name="Widhalm J.R."/>
            <person name="Wisecaver J.H."/>
        </authorList>
    </citation>
    <scope>NUCLEOTIDE SEQUENCE</scope>
    <source>
        <strain evidence="2">ECLA1</strain>
    </source>
</reference>
<accession>A0AAE0XNJ3</accession>
<feature type="transmembrane region" description="Helical" evidence="1">
    <location>
        <begin position="12"/>
        <end position="33"/>
    </location>
</feature>
<protein>
    <submittedName>
        <fullName evidence="2">Uncharacterized protein</fullName>
    </submittedName>
</protein>
<dbReference type="EMBL" id="JAWDGP010007969">
    <property type="protein sequence ID" value="KAK3698669.1"/>
    <property type="molecule type" value="Genomic_DNA"/>
</dbReference>
<proteinExistence type="predicted"/>
<evidence type="ECO:0000313" key="2">
    <source>
        <dbReference type="EMBL" id="KAK3698669.1"/>
    </source>
</evidence>
<gene>
    <name evidence="2" type="ORF">RRG08_046171</name>
</gene>
<organism evidence="2 3">
    <name type="scientific">Elysia crispata</name>
    <name type="common">lettuce slug</name>
    <dbReference type="NCBI Taxonomy" id="231223"/>
    <lineage>
        <taxon>Eukaryota</taxon>
        <taxon>Metazoa</taxon>
        <taxon>Spiralia</taxon>
        <taxon>Lophotrochozoa</taxon>
        <taxon>Mollusca</taxon>
        <taxon>Gastropoda</taxon>
        <taxon>Heterobranchia</taxon>
        <taxon>Euthyneura</taxon>
        <taxon>Panpulmonata</taxon>
        <taxon>Sacoglossa</taxon>
        <taxon>Placobranchoidea</taxon>
        <taxon>Plakobranchidae</taxon>
        <taxon>Elysia</taxon>
    </lineage>
</organism>
<sequence>MHNSTLKTSRVLYISLESTWVGLALVIVFSLLIPPDNSRKRLPWQRISGKIAGSGTYGDRTFERRNRGKMRARSAGLSPRVTAGVRCLSIINAVPVIIELLDNRVVSLNRLTMLAGSFLLFRLLWVDFDFYPELEFVND</sequence>
<dbReference type="AlphaFoldDB" id="A0AAE0XNJ3"/>